<feature type="non-terminal residue" evidence="3">
    <location>
        <position position="1"/>
    </location>
</feature>
<dbReference type="PANTHER" id="PTHR15036:SF81">
    <property type="entry name" value="LAMININ SUBUNIT ALPHA-1"/>
    <property type="match status" value="1"/>
</dbReference>
<dbReference type="PROSITE" id="PS50025">
    <property type="entry name" value="LAM_G_DOMAIN"/>
    <property type="match status" value="1"/>
</dbReference>
<dbReference type="Gene3D" id="2.60.120.200">
    <property type="match status" value="2"/>
</dbReference>
<evidence type="ECO:0000313" key="3">
    <source>
        <dbReference type="EMBL" id="NXN10581.1"/>
    </source>
</evidence>
<comment type="caution">
    <text evidence="1">Lacks conserved residue(s) required for the propagation of feature annotation.</text>
</comment>
<evidence type="ECO:0000259" key="2">
    <source>
        <dbReference type="PROSITE" id="PS50025"/>
    </source>
</evidence>
<keyword evidence="4" id="KW-1185">Reference proteome</keyword>
<dbReference type="InterPro" id="IPR013320">
    <property type="entry name" value="ConA-like_dom_sf"/>
</dbReference>
<evidence type="ECO:0000256" key="1">
    <source>
        <dbReference type="PROSITE-ProRule" id="PRU00122"/>
    </source>
</evidence>
<dbReference type="InterPro" id="IPR050372">
    <property type="entry name" value="Neurexin-related_CASP"/>
</dbReference>
<feature type="domain" description="Laminin G" evidence="2">
    <location>
        <begin position="38"/>
        <end position="218"/>
    </location>
</feature>
<dbReference type="FunFam" id="2.60.120.200:FF:000119">
    <property type="entry name" value="Laminin subunit alpha 1"/>
    <property type="match status" value="1"/>
</dbReference>
<accession>A0A7L1GBG2</accession>
<evidence type="ECO:0000313" key="4">
    <source>
        <dbReference type="Proteomes" id="UP000557230"/>
    </source>
</evidence>
<dbReference type="PANTHER" id="PTHR15036">
    <property type="entry name" value="PIKACHURIN-LIKE PROTEIN"/>
    <property type="match status" value="1"/>
</dbReference>
<dbReference type="SMART" id="SM00282">
    <property type="entry name" value="LamG"/>
    <property type="match status" value="1"/>
</dbReference>
<proteinExistence type="predicted"/>
<dbReference type="InterPro" id="IPR001791">
    <property type="entry name" value="Laminin_G"/>
</dbReference>
<dbReference type="Proteomes" id="UP000557230">
    <property type="component" value="Unassembled WGS sequence"/>
</dbReference>
<organism evidence="3 4">
    <name type="scientific">Indicator maculatus</name>
    <name type="common">spotted honeyguide</name>
    <dbReference type="NCBI Taxonomy" id="545262"/>
    <lineage>
        <taxon>Eukaryota</taxon>
        <taxon>Metazoa</taxon>
        <taxon>Chordata</taxon>
        <taxon>Craniata</taxon>
        <taxon>Vertebrata</taxon>
        <taxon>Euteleostomi</taxon>
        <taxon>Archelosauria</taxon>
        <taxon>Archosauria</taxon>
        <taxon>Dinosauria</taxon>
        <taxon>Saurischia</taxon>
        <taxon>Theropoda</taxon>
        <taxon>Coelurosauria</taxon>
        <taxon>Aves</taxon>
        <taxon>Neognathae</taxon>
        <taxon>Neoaves</taxon>
        <taxon>Telluraves</taxon>
        <taxon>Coraciimorphae</taxon>
        <taxon>Piciformes</taxon>
        <taxon>Indicatoridae</taxon>
        <taxon>Indicator</taxon>
    </lineage>
</organism>
<reference evidence="3 4" key="1">
    <citation type="submission" date="2019-09" db="EMBL/GenBank/DDBJ databases">
        <title>Bird 10,000 Genomes (B10K) Project - Family phase.</title>
        <authorList>
            <person name="Zhang G."/>
        </authorList>
    </citation>
    <scope>NUCLEOTIDE SEQUENCE [LARGE SCALE GENOMIC DNA]</scope>
    <source>
        <strain evidence="3">B10K-DU-001-78</strain>
        <tissue evidence="3">Muscle</tissue>
    </source>
</reference>
<dbReference type="EMBL" id="VXBD01004982">
    <property type="protein sequence ID" value="NXN10581.1"/>
    <property type="molecule type" value="Genomic_DNA"/>
</dbReference>
<dbReference type="CDD" id="cd00110">
    <property type="entry name" value="LamG"/>
    <property type="match status" value="1"/>
</dbReference>
<dbReference type="SUPFAM" id="SSF49899">
    <property type="entry name" value="Concanavalin A-like lectins/glucanases"/>
    <property type="match status" value="1"/>
</dbReference>
<comment type="caution">
    <text evidence="3">The sequence shown here is derived from an EMBL/GenBank/DDBJ whole genome shotgun (WGS) entry which is preliminary data.</text>
</comment>
<dbReference type="AlphaFoldDB" id="A0A7L1GBG2"/>
<gene>
    <name evidence="3" type="primary">Lama1</name>
    <name evidence="3" type="ORF">INDMAC_R12905</name>
</gene>
<protein>
    <submittedName>
        <fullName evidence="3">LAMA1 protein</fullName>
    </submittedName>
</protein>
<name>A0A7L1GBG2_9PICI</name>
<dbReference type="OrthoDB" id="10011303at2759"/>
<dbReference type="Pfam" id="PF00054">
    <property type="entry name" value="Laminin_G_1"/>
    <property type="match status" value="1"/>
</dbReference>
<sequence>VTHSIPACIGDLAVNSKQLDKESPVSIFAVNKCYVTAQEGTFFDGTGFAALVREGYKVRSDVTITLEFRTTALHGVLLGVSSAKVDAVGLEMVNGKVLFHVNNGAGRITAAYEPRGTNTLCDGKWHKLQASKSKHGISLIIDGNLVQTDNPYLQSTSADTNNPIFVGGYPADVKQNCLTSKSSFHGCLRNLVLTKGQQAELFDFSRAFELRGVFPHSCPGAEH</sequence>
<feature type="non-terminal residue" evidence="3">
    <location>
        <position position="223"/>
    </location>
</feature>